<name>A0A7K3WP05_9FLAO</name>
<dbReference type="Proteomes" id="UP000486602">
    <property type="component" value="Unassembled WGS sequence"/>
</dbReference>
<keyword evidence="3" id="KW-1185">Reference proteome</keyword>
<accession>A0A7K3WP05</accession>
<comment type="caution">
    <text evidence="2">The sequence shown here is derived from an EMBL/GenBank/DDBJ whole genome shotgun (WGS) entry which is preliminary data.</text>
</comment>
<dbReference type="InterPro" id="IPR029060">
    <property type="entry name" value="PIN-like_dom_sf"/>
</dbReference>
<evidence type="ECO:0000259" key="1">
    <source>
        <dbReference type="Pfam" id="PF13470"/>
    </source>
</evidence>
<dbReference type="RefSeq" id="WP_163284305.1">
    <property type="nucleotide sequence ID" value="NZ_JAAGVY010000009.1"/>
</dbReference>
<dbReference type="Gene3D" id="3.40.50.1010">
    <property type="entry name" value="5'-nuclease"/>
    <property type="match status" value="1"/>
</dbReference>
<proteinExistence type="predicted"/>
<protein>
    <submittedName>
        <fullName evidence="2">PIN domain-containing protein</fullName>
    </submittedName>
</protein>
<dbReference type="AlphaFoldDB" id="A0A7K3WP05"/>
<sequence>MDKVLIDSDVLLDSFAGRVPFSDSADKILSLCSSGKLKGFVSPVIISNVYYVLRKVGSHKKVTDKLRELLTIVDVIDMKKESILTALNSKFKDFEDAMQYYSALDSSEISIICTRNIKDYKLSDLPVLAPGAYIKSVYLRKNN</sequence>
<gene>
    <name evidence="2" type="ORF">G3O08_07070</name>
</gene>
<evidence type="ECO:0000313" key="2">
    <source>
        <dbReference type="EMBL" id="NEN23258.1"/>
    </source>
</evidence>
<dbReference type="InterPro" id="IPR002716">
    <property type="entry name" value="PIN_dom"/>
</dbReference>
<organism evidence="2 3">
    <name type="scientific">Cryomorpha ignava</name>
    <dbReference type="NCBI Taxonomy" id="101383"/>
    <lineage>
        <taxon>Bacteria</taxon>
        <taxon>Pseudomonadati</taxon>
        <taxon>Bacteroidota</taxon>
        <taxon>Flavobacteriia</taxon>
        <taxon>Flavobacteriales</taxon>
        <taxon>Cryomorphaceae</taxon>
        <taxon>Cryomorpha</taxon>
    </lineage>
</organism>
<dbReference type="EMBL" id="JAAGVY010000009">
    <property type="protein sequence ID" value="NEN23258.1"/>
    <property type="molecule type" value="Genomic_DNA"/>
</dbReference>
<dbReference type="SUPFAM" id="SSF88723">
    <property type="entry name" value="PIN domain-like"/>
    <property type="match status" value="1"/>
</dbReference>
<feature type="domain" description="PIN" evidence="1">
    <location>
        <begin position="3"/>
        <end position="118"/>
    </location>
</feature>
<dbReference type="Pfam" id="PF13470">
    <property type="entry name" value="PIN_3"/>
    <property type="match status" value="1"/>
</dbReference>
<reference evidence="2 3" key="1">
    <citation type="submission" date="2020-02" db="EMBL/GenBank/DDBJ databases">
        <title>Out from the shadows clarifying the taxonomy of the family Cryomorphaceae and related taxa by utilizing the GTDB taxonomic framework.</title>
        <authorList>
            <person name="Bowman J.P."/>
        </authorList>
    </citation>
    <scope>NUCLEOTIDE SEQUENCE [LARGE SCALE GENOMIC DNA]</scope>
    <source>
        <strain evidence="2 3">QSSC 1-22</strain>
    </source>
</reference>
<evidence type="ECO:0000313" key="3">
    <source>
        <dbReference type="Proteomes" id="UP000486602"/>
    </source>
</evidence>